<proteinExistence type="inferred from homology"/>
<dbReference type="SUPFAM" id="SSF52540">
    <property type="entry name" value="P-loop containing nucleoside triphosphate hydrolases"/>
    <property type="match status" value="1"/>
</dbReference>
<evidence type="ECO:0000256" key="1">
    <source>
        <dbReference type="ARBA" id="ARBA00006611"/>
    </source>
</evidence>
<evidence type="ECO:0000256" key="3">
    <source>
        <dbReference type="ARBA" id="ARBA00022840"/>
    </source>
</evidence>
<evidence type="ECO:0000256" key="2">
    <source>
        <dbReference type="ARBA" id="ARBA00022741"/>
    </source>
</evidence>
<accession>A0ABR7T5Y6</accession>
<evidence type="ECO:0000313" key="6">
    <source>
        <dbReference type="EMBL" id="MBC9784956.1"/>
    </source>
</evidence>
<dbReference type="RefSeq" id="WP_188040372.1">
    <property type="nucleotide sequence ID" value="NZ_JACVHF010000009.1"/>
</dbReference>
<reference evidence="6 7" key="1">
    <citation type="submission" date="2020-07" db="EMBL/GenBank/DDBJ databases">
        <title>Draft whole-genome sequence of Heliobacterium chlorum DSM 3682, type strain.</title>
        <authorList>
            <person name="Kyndt J.A."/>
            <person name="Meyer T.E."/>
            <person name="Imhoff J.F."/>
        </authorList>
    </citation>
    <scope>NUCLEOTIDE SEQUENCE [LARGE SCALE GENOMIC DNA]</scope>
    <source>
        <strain evidence="6 7">DSM 3682</strain>
    </source>
</reference>
<dbReference type="PANTHER" id="PTHR30258">
    <property type="entry name" value="TYPE II SECRETION SYSTEM PROTEIN GSPE-RELATED"/>
    <property type="match status" value="1"/>
</dbReference>
<keyword evidence="7" id="KW-1185">Reference proteome</keyword>
<dbReference type="PROSITE" id="PS00662">
    <property type="entry name" value="T2SP_E"/>
    <property type="match status" value="1"/>
</dbReference>
<dbReference type="Gene3D" id="3.30.450.90">
    <property type="match status" value="1"/>
</dbReference>
<sequence>MRPERTRNLLGHWLIKEGIITPEQLDEALESQAVHKGEKGPLGKALVKKGYCTEEDIAKVIARRAGVPYLSLEKHPINLAALASIPPEAIRRYRALPVDFKEDKLLVAMQRPGDIMAIDDLRALSGFDIVPIVIPDTELEMALEKYSRNDDFRSVEEEEEADSSTIMVGEEQDDERPAVQLANAIISQGINVKASDIHIEPYEKRLRVRFRMDGVLHEMMQPPLRLHGALVSRIKVMANMDIADKRIPQDGRMSLNISGKSVDVRVASLPGAYGERLTLRLLDRSTRLMSLHELGMDADMLAQFESLIKSPYGCVLVTGPTGSGKSTTLYGTLAAVDRLEKNVITIEDPVEYVFDGINQIQINPKAGLTFASGLRSILRSDPDIIMVGEIRDKETAQTVIESALTGHLVFSSLHTNDAAGAISRLTEMGIEPFLTTSSVLCVLAQRLARLLCPHCKQPYVIFRRELNITDFPWEPGEEEAVVYRAAGCIRCNNTGYRGRVGIYEMLIMSEDIQQMTVQRRSSQDIRRQAVQEGMQTLRSNGLKKVKAGITSLEEMMRVIV</sequence>
<dbReference type="InterPro" id="IPR007831">
    <property type="entry name" value="T2SS_GspE_N"/>
</dbReference>
<dbReference type="Pfam" id="PF00437">
    <property type="entry name" value="T2SSE"/>
    <property type="match status" value="1"/>
</dbReference>
<name>A0ABR7T5Y6_HELCL</name>
<protein>
    <submittedName>
        <fullName evidence="6">Flp pilus assembly complex ATPase component TadA</fullName>
    </submittedName>
</protein>
<feature type="region of interest" description="Disordered" evidence="4">
    <location>
        <begin position="150"/>
        <end position="173"/>
    </location>
</feature>
<organism evidence="6 7">
    <name type="scientific">Heliobacterium chlorum</name>
    <dbReference type="NCBI Taxonomy" id="2698"/>
    <lineage>
        <taxon>Bacteria</taxon>
        <taxon>Bacillati</taxon>
        <taxon>Bacillota</taxon>
        <taxon>Clostridia</taxon>
        <taxon>Eubacteriales</taxon>
        <taxon>Heliobacteriaceae</taxon>
        <taxon>Heliobacterium</taxon>
    </lineage>
</organism>
<comment type="similarity">
    <text evidence="1">Belongs to the GSP E family.</text>
</comment>
<dbReference type="Proteomes" id="UP000617402">
    <property type="component" value="Unassembled WGS sequence"/>
</dbReference>
<evidence type="ECO:0000259" key="5">
    <source>
        <dbReference type="PROSITE" id="PS00662"/>
    </source>
</evidence>
<dbReference type="Pfam" id="PF05157">
    <property type="entry name" value="MshEN"/>
    <property type="match status" value="1"/>
</dbReference>
<dbReference type="SUPFAM" id="SSF160246">
    <property type="entry name" value="EspE N-terminal domain-like"/>
    <property type="match status" value="1"/>
</dbReference>
<dbReference type="Gene3D" id="3.40.50.300">
    <property type="entry name" value="P-loop containing nucleotide triphosphate hydrolases"/>
    <property type="match status" value="1"/>
</dbReference>
<dbReference type="Gene3D" id="3.30.300.160">
    <property type="entry name" value="Type II secretion system, protein E, N-terminal domain"/>
    <property type="match status" value="1"/>
</dbReference>
<evidence type="ECO:0000313" key="7">
    <source>
        <dbReference type="Proteomes" id="UP000617402"/>
    </source>
</evidence>
<feature type="domain" description="Bacterial type II secretion system protein E" evidence="5">
    <location>
        <begin position="378"/>
        <end position="392"/>
    </location>
</feature>
<keyword evidence="2" id="KW-0547">Nucleotide-binding</keyword>
<keyword evidence="3" id="KW-0067">ATP-binding</keyword>
<dbReference type="InterPro" id="IPR001482">
    <property type="entry name" value="T2SS/T4SS_dom"/>
</dbReference>
<dbReference type="InterPro" id="IPR037257">
    <property type="entry name" value="T2SS_E_N_sf"/>
</dbReference>
<dbReference type="PANTHER" id="PTHR30258:SF3">
    <property type="entry name" value="SLL1921 PROTEIN"/>
    <property type="match status" value="1"/>
</dbReference>
<gene>
    <name evidence="6" type="primary">tadA</name>
    <name evidence="6" type="ORF">H1S01_10580</name>
</gene>
<evidence type="ECO:0000256" key="4">
    <source>
        <dbReference type="SAM" id="MobiDB-lite"/>
    </source>
</evidence>
<dbReference type="CDD" id="cd01129">
    <property type="entry name" value="PulE-GspE-like"/>
    <property type="match status" value="1"/>
</dbReference>
<comment type="caution">
    <text evidence="6">The sequence shown here is derived from an EMBL/GenBank/DDBJ whole genome shotgun (WGS) entry which is preliminary data.</text>
</comment>
<dbReference type="EMBL" id="JACVHF010000009">
    <property type="protein sequence ID" value="MBC9784956.1"/>
    <property type="molecule type" value="Genomic_DNA"/>
</dbReference>
<dbReference type="InterPro" id="IPR027417">
    <property type="entry name" value="P-loop_NTPase"/>
</dbReference>